<gene>
    <name evidence="1" type="ORF">OV287_18360</name>
</gene>
<evidence type="ECO:0000313" key="1">
    <source>
        <dbReference type="EMBL" id="MCY1076443.1"/>
    </source>
</evidence>
<reference evidence="1 2" key="1">
    <citation type="submission" date="2022-11" db="EMBL/GenBank/DDBJ databases">
        <title>Minimal conservation of predation-associated metabolite biosynthetic gene clusters underscores biosynthetic potential of Myxococcota including descriptions for ten novel species: Archangium lansinium sp. nov., Myxococcus landrumus sp. nov., Nannocystis bai.</title>
        <authorList>
            <person name="Ahearne A."/>
            <person name="Stevens C."/>
            <person name="Phillips K."/>
        </authorList>
    </citation>
    <scope>NUCLEOTIDE SEQUENCE [LARGE SCALE GENOMIC DNA]</scope>
    <source>
        <strain evidence="1 2">MIWBW</strain>
    </source>
</reference>
<evidence type="ECO:0000313" key="2">
    <source>
        <dbReference type="Proteomes" id="UP001207654"/>
    </source>
</evidence>
<dbReference type="RefSeq" id="WP_267535333.1">
    <property type="nucleotide sequence ID" value="NZ_JAPNKA010000001.1"/>
</dbReference>
<dbReference type="Proteomes" id="UP001207654">
    <property type="component" value="Unassembled WGS sequence"/>
</dbReference>
<name>A0ABT4A467_9BACT</name>
<sequence length="41" mass="4680">MGRYLTSWASAIQEAEASTFGHYLGRHKTMEEHRKNSQQAA</sequence>
<keyword evidence="2" id="KW-1185">Reference proteome</keyword>
<proteinExistence type="predicted"/>
<accession>A0ABT4A467</accession>
<dbReference type="EMBL" id="JAPNKA010000001">
    <property type="protein sequence ID" value="MCY1076443.1"/>
    <property type="molecule type" value="Genomic_DNA"/>
</dbReference>
<organism evidence="1 2">
    <name type="scientific">Archangium lansingense</name>
    <dbReference type="NCBI Taxonomy" id="2995310"/>
    <lineage>
        <taxon>Bacteria</taxon>
        <taxon>Pseudomonadati</taxon>
        <taxon>Myxococcota</taxon>
        <taxon>Myxococcia</taxon>
        <taxon>Myxococcales</taxon>
        <taxon>Cystobacterineae</taxon>
        <taxon>Archangiaceae</taxon>
        <taxon>Archangium</taxon>
    </lineage>
</organism>
<protein>
    <submittedName>
        <fullName evidence="1">Uncharacterized protein</fullName>
    </submittedName>
</protein>
<comment type="caution">
    <text evidence="1">The sequence shown here is derived from an EMBL/GenBank/DDBJ whole genome shotgun (WGS) entry which is preliminary data.</text>
</comment>